<evidence type="ECO:0000313" key="2">
    <source>
        <dbReference type="EMBL" id="CAA2632661.1"/>
    </source>
</evidence>
<dbReference type="EMBL" id="CACRZD030000015">
    <property type="protein sequence ID" value="CAA6671848.1"/>
    <property type="molecule type" value="Genomic_DNA"/>
</dbReference>
<keyword evidence="3" id="KW-1185">Reference proteome</keyword>
<dbReference type="EMBL" id="LR743602">
    <property type="protein sequence ID" value="CAA2632661.1"/>
    <property type="molecule type" value="Genomic_DNA"/>
</dbReference>
<evidence type="ECO:0000313" key="3">
    <source>
        <dbReference type="Proteomes" id="UP001189122"/>
    </source>
</evidence>
<organism evidence="2">
    <name type="scientific">Spirodela intermedia</name>
    <name type="common">Intermediate duckweed</name>
    <dbReference type="NCBI Taxonomy" id="51605"/>
    <lineage>
        <taxon>Eukaryota</taxon>
        <taxon>Viridiplantae</taxon>
        <taxon>Streptophyta</taxon>
        <taxon>Embryophyta</taxon>
        <taxon>Tracheophyta</taxon>
        <taxon>Spermatophyta</taxon>
        <taxon>Magnoliopsida</taxon>
        <taxon>Liliopsida</taxon>
        <taxon>Araceae</taxon>
        <taxon>Lemnoideae</taxon>
        <taxon>Spirodela</taxon>
    </lineage>
</organism>
<evidence type="ECO:0000256" key="1">
    <source>
        <dbReference type="SAM" id="MobiDB-lite"/>
    </source>
</evidence>
<protein>
    <submittedName>
        <fullName evidence="2">Uncharacterized protein</fullName>
    </submittedName>
</protein>
<dbReference type="AlphaFoldDB" id="A0A7I8JNU7"/>
<accession>A0A7I8JNU7</accession>
<dbReference type="Proteomes" id="UP001189122">
    <property type="component" value="Unassembled WGS sequence"/>
</dbReference>
<feature type="compositionally biased region" description="Pro residues" evidence="1">
    <location>
        <begin position="23"/>
        <end position="46"/>
    </location>
</feature>
<feature type="region of interest" description="Disordered" evidence="1">
    <location>
        <begin position="1"/>
        <end position="46"/>
    </location>
</feature>
<proteinExistence type="predicted"/>
<sequence>MASSEIASSLEANTPAAAACTPEPSPPRSPRPPLPPRFSPPPSSPG</sequence>
<name>A0A7I8JNU7_SPIIN</name>
<reference evidence="2 3" key="1">
    <citation type="submission" date="2019-12" db="EMBL/GenBank/DDBJ databases">
        <authorList>
            <person name="Scholz U."/>
            <person name="Mascher M."/>
            <person name="Fiebig A."/>
        </authorList>
    </citation>
    <scope>NUCLEOTIDE SEQUENCE</scope>
</reference>
<feature type="compositionally biased region" description="Polar residues" evidence="1">
    <location>
        <begin position="1"/>
        <end position="12"/>
    </location>
</feature>
<gene>
    <name evidence="2" type="ORF">SI7747_15018256</name>
</gene>